<sequence>MEAKAQKATSTAVLGTQVGGDHYTRQKIQPIEYVWANDLGFSEGNIVKYATRWKYKGGIKDLEKLVHHGKLLIEEARRQEANGVKYGL</sequence>
<protein>
    <submittedName>
        <fullName evidence="1">DUF3310 domain-containing protein</fullName>
    </submittedName>
</protein>
<comment type="caution">
    <text evidence="1">The sequence shown here is derived from an EMBL/GenBank/DDBJ whole genome shotgun (WGS) entry which is preliminary data.</text>
</comment>
<dbReference type="AlphaFoldDB" id="A0A973WMQ6"/>
<accession>A0A973WMQ6</accession>
<name>A0A973WMQ6_9BRAD</name>
<organism evidence="1">
    <name type="scientific">Bradyrhizobium quebecense</name>
    <dbReference type="NCBI Taxonomy" id="2748629"/>
    <lineage>
        <taxon>Bacteria</taxon>
        <taxon>Pseudomonadati</taxon>
        <taxon>Pseudomonadota</taxon>
        <taxon>Alphaproteobacteria</taxon>
        <taxon>Hyphomicrobiales</taxon>
        <taxon>Nitrobacteraceae</taxon>
        <taxon>Bradyrhizobium</taxon>
    </lineage>
</organism>
<dbReference type="EMBL" id="JABWSX010000001">
    <property type="protein sequence ID" value="NVL07778.1"/>
    <property type="molecule type" value="Genomic_DNA"/>
</dbReference>
<proteinExistence type="predicted"/>
<evidence type="ECO:0000313" key="1">
    <source>
        <dbReference type="EMBL" id="NVL07778.1"/>
    </source>
</evidence>
<reference evidence="1" key="1">
    <citation type="submission" date="2020-06" db="EMBL/GenBank/DDBJ databases">
        <title>Whole Genome Sequence of Bradyrhizobium sp. Strain 66S1MB.</title>
        <authorList>
            <person name="Bromfield E."/>
            <person name="Cloutier S."/>
        </authorList>
    </citation>
    <scope>NUCLEOTIDE SEQUENCE</scope>
    <source>
        <strain evidence="1">66S1MB</strain>
    </source>
</reference>
<dbReference type="InterPro" id="IPR021739">
    <property type="entry name" value="SaV-like"/>
</dbReference>
<gene>
    <name evidence="1" type="ORF">HU230_18925</name>
</gene>
<dbReference type="Pfam" id="PF11753">
    <property type="entry name" value="DUF3310"/>
    <property type="match status" value="1"/>
</dbReference>